<accession>A0ABX3GSK9</accession>
<name>A0ABX3GSK9_PAEBO</name>
<evidence type="ECO:0000313" key="1">
    <source>
        <dbReference type="EMBL" id="OMD36225.1"/>
    </source>
</evidence>
<sequence>MNWVNEQIYHTGYGPGIVVSHIDGRISVLFSDAIGEKSFLYPEAFERYLKTANPSFQEQAAADLQLKMEQVAAEKIRQEQLRIEEIHKLAEEKLAAKSKARKKAAPRKKKI</sequence>
<proteinExistence type="predicted"/>
<keyword evidence="2" id="KW-1185">Reference proteome</keyword>
<comment type="caution">
    <text evidence="1">The sequence shown here is derived from an EMBL/GenBank/DDBJ whole genome shotgun (WGS) entry which is preliminary data.</text>
</comment>
<reference evidence="1 2" key="1">
    <citation type="submission" date="2016-10" db="EMBL/GenBank/DDBJ databases">
        <title>Paenibacillus species isolates.</title>
        <authorList>
            <person name="Beno S.M."/>
        </authorList>
    </citation>
    <scope>NUCLEOTIDE SEQUENCE [LARGE SCALE GENOMIC DNA]</scope>
    <source>
        <strain evidence="1 2">FSL H7-0744</strain>
    </source>
</reference>
<gene>
    <name evidence="1" type="ORF">BSK56_32305</name>
</gene>
<dbReference type="RefSeq" id="WP_076114459.1">
    <property type="nucleotide sequence ID" value="NZ_MPTB01000082.1"/>
</dbReference>
<protein>
    <recommendedName>
        <fullName evidence="3">KTSC domain-containing protein</fullName>
    </recommendedName>
</protein>
<dbReference type="EMBL" id="MPTB01000082">
    <property type="protein sequence ID" value="OMD36225.1"/>
    <property type="molecule type" value="Genomic_DNA"/>
</dbReference>
<evidence type="ECO:0000313" key="2">
    <source>
        <dbReference type="Proteomes" id="UP000187412"/>
    </source>
</evidence>
<evidence type="ECO:0008006" key="3">
    <source>
        <dbReference type="Google" id="ProtNLM"/>
    </source>
</evidence>
<dbReference type="Proteomes" id="UP000187412">
    <property type="component" value="Unassembled WGS sequence"/>
</dbReference>
<organism evidence="1 2">
    <name type="scientific">Paenibacillus borealis</name>
    <dbReference type="NCBI Taxonomy" id="160799"/>
    <lineage>
        <taxon>Bacteria</taxon>
        <taxon>Bacillati</taxon>
        <taxon>Bacillota</taxon>
        <taxon>Bacilli</taxon>
        <taxon>Bacillales</taxon>
        <taxon>Paenibacillaceae</taxon>
        <taxon>Paenibacillus</taxon>
    </lineage>
</organism>